<dbReference type="Gene3D" id="1.25.40.180">
    <property type="match status" value="1"/>
</dbReference>
<feature type="domain" description="NAC" evidence="9">
    <location>
        <begin position="29"/>
        <end position="178"/>
    </location>
</feature>
<comment type="similarity">
    <text evidence="2">Belongs to the CWC22 family.</text>
</comment>
<dbReference type="PANTHER" id="PTHR18034">
    <property type="entry name" value="CELL CYCLE CONTROL PROTEIN CWF22-RELATED"/>
    <property type="match status" value="1"/>
</dbReference>
<evidence type="ECO:0000259" key="10">
    <source>
        <dbReference type="PROSITE" id="PS51366"/>
    </source>
</evidence>
<dbReference type="SMART" id="SM00543">
    <property type="entry name" value="MIF4G"/>
    <property type="match status" value="1"/>
</dbReference>
<dbReference type="InterPro" id="IPR003441">
    <property type="entry name" value="NAC-dom"/>
</dbReference>
<evidence type="ECO:0000256" key="3">
    <source>
        <dbReference type="ARBA" id="ARBA00022845"/>
    </source>
</evidence>
<evidence type="ECO:0000313" key="12">
    <source>
        <dbReference type="Proteomes" id="UP001396334"/>
    </source>
</evidence>
<evidence type="ECO:0000256" key="6">
    <source>
        <dbReference type="ARBA" id="ARBA00023163"/>
    </source>
</evidence>
<name>A0ABR2R1S3_9ROSI</name>
<evidence type="ECO:0000256" key="4">
    <source>
        <dbReference type="ARBA" id="ARBA00023015"/>
    </source>
</evidence>
<proteinExistence type="inferred from homology"/>
<dbReference type="PROSITE" id="PS51005">
    <property type="entry name" value="NAC"/>
    <property type="match status" value="1"/>
</dbReference>
<evidence type="ECO:0000259" key="9">
    <source>
        <dbReference type="PROSITE" id="PS51005"/>
    </source>
</evidence>
<reference evidence="11 12" key="1">
    <citation type="journal article" date="2024" name="G3 (Bethesda)">
        <title>Genome assembly of Hibiscus sabdariffa L. provides insights into metabolisms of medicinal natural products.</title>
        <authorList>
            <person name="Kim T."/>
        </authorList>
    </citation>
    <scope>NUCLEOTIDE SEQUENCE [LARGE SCALE GENOMIC DNA]</scope>
    <source>
        <strain evidence="11">TK-2024</strain>
        <tissue evidence="11">Old leaves</tissue>
    </source>
</reference>
<keyword evidence="7" id="KW-0539">Nucleus</keyword>
<evidence type="ECO:0000256" key="1">
    <source>
        <dbReference type="ARBA" id="ARBA00004604"/>
    </source>
</evidence>
<feature type="region of interest" description="Disordered" evidence="8">
    <location>
        <begin position="1"/>
        <end position="21"/>
    </location>
</feature>
<dbReference type="SUPFAM" id="SSF101941">
    <property type="entry name" value="NAC domain"/>
    <property type="match status" value="1"/>
</dbReference>
<dbReference type="Gene3D" id="2.170.150.80">
    <property type="entry name" value="NAC domain"/>
    <property type="match status" value="1"/>
</dbReference>
<dbReference type="Pfam" id="PF02365">
    <property type="entry name" value="NAM"/>
    <property type="match status" value="1"/>
</dbReference>
<dbReference type="Pfam" id="PF02847">
    <property type="entry name" value="MA3"/>
    <property type="match status" value="1"/>
</dbReference>
<keyword evidence="4" id="KW-0805">Transcription regulation</keyword>
<dbReference type="Proteomes" id="UP001396334">
    <property type="component" value="Unassembled WGS sequence"/>
</dbReference>
<dbReference type="SUPFAM" id="SSF48371">
    <property type="entry name" value="ARM repeat"/>
    <property type="match status" value="1"/>
</dbReference>
<dbReference type="SMART" id="SM00544">
    <property type="entry name" value="MA3"/>
    <property type="match status" value="1"/>
</dbReference>
<evidence type="ECO:0000256" key="5">
    <source>
        <dbReference type="ARBA" id="ARBA00023125"/>
    </source>
</evidence>
<dbReference type="InterPro" id="IPR016024">
    <property type="entry name" value="ARM-type_fold"/>
</dbReference>
<dbReference type="PANTHER" id="PTHR18034:SF4">
    <property type="entry name" value="NUCLEOLAR MIF4G DOMAIN-CONTAINING PROTEIN 1"/>
    <property type="match status" value="1"/>
</dbReference>
<dbReference type="Pfam" id="PF02854">
    <property type="entry name" value="MIF4G"/>
    <property type="match status" value="1"/>
</dbReference>
<keyword evidence="12" id="KW-1185">Reference proteome</keyword>
<evidence type="ECO:0000256" key="8">
    <source>
        <dbReference type="SAM" id="MobiDB-lite"/>
    </source>
</evidence>
<feature type="region of interest" description="Disordered" evidence="8">
    <location>
        <begin position="348"/>
        <end position="397"/>
    </location>
</feature>
<dbReference type="InterPro" id="IPR003890">
    <property type="entry name" value="MIF4G-like_typ-3"/>
</dbReference>
<comment type="caution">
    <text evidence="11">The sequence shown here is derived from an EMBL/GenBank/DDBJ whole genome shotgun (WGS) entry which is preliminary data.</text>
</comment>
<feature type="domain" description="MI" evidence="10">
    <location>
        <begin position="730"/>
        <end position="846"/>
    </location>
</feature>
<comment type="subcellular location">
    <subcellularLocation>
        <location evidence="1">Nucleus</location>
        <location evidence="1">Nucleolus</location>
    </subcellularLocation>
</comment>
<organism evidence="11 12">
    <name type="scientific">Hibiscus sabdariffa</name>
    <name type="common">roselle</name>
    <dbReference type="NCBI Taxonomy" id="183260"/>
    <lineage>
        <taxon>Eukaryota</taxon>
        <taxon>Viridiplantae</taxon>
        <taxon>Streptophyta</taxon>
        <taxon>Embryophyta</taxon>
        <taxon>Tracheophyta</taxon>
        <taxon>Spermatophyta</taxon>
        <taxon>Magnoliopsida</taxon>
        <taxon>eudicotyledons</taxon>
        <taxon>Gunneridae</taxon>
        <taxon>Pentapetalae</taxon>
        <taxon>rosids</taxon>
        <taxon>malvids</taxon>
        <taxon>Malvales</taxon>
        <taxon>Malvaceae</taxon>
        <taxon>Malvoideae</taxon>
        <taxon>Hibiscus</taxon>
    </lineage>
</organism>
<evidence type="ECO:0008006" key="13">
    <source>
        <dbReference type="Google" id="ProtNLM"/>
    </source>
</evidence>
<keyword evidence="6" id="KW-0804">Transcription</keyword>
<evidence type="ECO:0000256" key="2">
    <source>
        <dbReference type="ARBA" id="ARBA00006856"/>
    </source>
</evidence>
<keyword evidence="3" id="KW-0810">Translation regulation</keyword>
<dbReference type="InterPro" id="IPR036093">
    <property type="entry name" value="NAC_dom_sf"/>
</dbReference>
<dbReference type="InterPro" id="IPR003891">
    <property type="entry name" value="Initiation_fac_eIF4g_MI"/>
</dbReference>
<sequence>MGPETSLTLAPAPTSGATETKTEVSATVLAPGFQFHPTDEELVGYYLKRKVSNKPVRFDAIAEVEIYKHEPWDLSDKSRLKTRDQDWYFFSSLERKYGNGGRMNRCTNQGYWKATGKGREVRRNGMLIGMKKTLVFHMGRAPGGVRTEWVMHEYRLVEEELKRIGGMQGYVLCRVFHKSNGNQDAPFVEEEWDDASAVVSSKLSKKSQMMKRKSGDLKSKKGNKRLFKENDIALRGGSELKSNEDHEVNELKMVKSKKGLKRSSKTKFEEYLEMEIPNSDMLAQEDLELERKLAKKLKVKSGKLGGDDDGLNILFEGFSDEEALDSSSGKKRKKKKSVELAIKDEDSEGKEYAETAMEEIPAKASSRKRRKNKSSIQGQEGDMAGESETALGVSQPSECHEVEVPLGESSAKAPAMEGTGKYVAPHLRSRARNESEEETRMRRRIRGLLNRLSESNVESITGEMATIFRSISRSVSTQIISEEVLASCHNGPRGNEQHAAVFAAFVAGMACLVGVDFSAKLMALLAKIFEEEYLKEDNLSLRNLTLLLSYLCIFGVCSSDLIFDFLIMLSKRLTEIDVSTILTVLQCCGMKIRGDDPVSMKNFILCVQNKVNELKSSSEDGEAKINGKRMEFMLETICDIKNNKKKPKEDTVQHTRIKKWLQKLRAEDILIRGLKWSKLLDPDKKGQWWLSGDMAAATDNIDEVANTIDKEALEAQKMLELAAAQRMNTDARRAIFCVIMSGDDYIDAFEKLLRLDLPGKQDRDIIRVLVECCLQEKVFNKYYTVLATKLCEHDKNHKFTLQYCLWDHFKELDSMPLLRSMHLAKFMAEMVSSFTLSLAVLKTVEWNDPQMLSPKRIMHFRMLFEAIFEYPDKVIWNMFTRIAVTPELETLRQGMEFFIKEYVVKTNKKVNDKFKVAKKALNNIEGVLM</sequence>
<gene>
    <name evidence="11" type="ORF">V6N11_019202</name>
</gene>
<evidence type="ECO:0000256" key="7">
    <source>
        <dbReference type="ARBA" id="ARBA00023242"/>
    </source>
</evidence>
<dbReference type="EMBL" id="JBBPBN010000028">
    <property type="protein sequence ID" value="KAK9006871.1"/>
    <property type="molecule type" value="Genomic_DNA"/>
</dbReference>
<accession>A0ABR2R1S3</accession>
<protein>
    <recommendedName>
        <fullName evidence="13">MI domain-containing protein</fullName>
    </recommendedName>
</protein>
<evidence type="ECO:0000313" key="11">
    <source>
        <dbReference type="EMBL" id="KAK9006871.1"/>
    </source>
</evidence>
<dbReference type="PROSITE" id="PS51366">
    <property type="entry name" value="MI"/>
    <property type="match status" value="1"/>
</dbReference>
<keyword evidence="5" id="KW-0238">DNA-binding</keyword>
<dbReference type="InterPro" id="IPR050781">
    <property type="entry name" value="CWC22_splicing_factor"/>
</dbReference>